<comment type="caution">
    <text evidence="1">The sequence shown here is derived from an EMBL/GenBank/DDBJ whole genome shotgun (WGS) entry which is preliminary data.</text>
</comment>
<keyword evidence="2" id="KW-1185">Reference proteome</keyword>
<dbReference type="EMBL" id="LUEZ02000042">
    <property type="protein sequence ID" value="RDB24678.1"/>
    <property type="molecule type" value="Genomic_DNA"/>
</dbReference>
<organism evidence="1 2">
    <name type="scientific">Hypsizygus marmoreus</name>
    <name type="common">White beech mushroom</name>
    <name type="synonym">Agaricus marmoreus</name>
    <dbReference type="NCBI Taxonomy" id="39966"/>
    <lineage>
        <taxon>Eukaryota</taxon>
        <taxon>Fungi</taxon>
        <taxon>Dikarya</taxon>
        <taxon>Basidiomycota</taxon>
        <taxon>Agaricomycotina</taxon>
        <taxon>Agaricomycetes</taxon>
        <taxon>Agaricomycetidae</taxon>
        <taxon>Agaricales</taxon>
        <taxon>Tricholomatineae</taxon>
        <taxon>Lyophyllaceae</taxon>
        <taxon>Hypsizygus</taxon>
    </lineage>
</organism>
<sequence length="76" mass="8835">MVPSLDATLQTSKPEMVNDMLIGDSEDFHTGLEIENWWWATINRKLKMDMLLTDIAKYGKKAVQESLILHMWSRVL</sequence>
<protein>
    <submittedName>
        <fullName evidence="1">Uncharacterized protein</fullName>
    </submittedName>
</protein>
<dbReference type="AlphaFoldDB" id="A0A369JS97"/>
<reference evidence="1" key="1">
    <citation type="submission" date="2018-04" db="EMBL/GenBank/DDBJ databases">
        <title>Whole genome sequencing of Hypsizygus marmoreus.</title>
        <authorList>
            <person name="Choi I.-G."/>
            <person name="Min B."/>
            <person name="Kim J.-G."/>
            <person name="Kim S."/>
            <person name="Oh Y.-L."/>
            <person name="Kong W.-S."/>
            <person name="Park H."/>
            <person name="Jeong J."/>
            <person name="Song E.-S."/>
        </authorList>
    </citation>
    <scope>NUCLEOTIDE SEQUENCE [LARGE SCALE GENOMIC DNA]</scope>
    <source>
        <strain evidence="1">51987-8</strain>
    </source>
</reference>
<gene>
    <name evidence="1" type="ORF">Hypma_008168</name>
</gene>
<proteinExistence type="predicted"/>
<name>A0A369JS97_HYPMA</name>
<accession>A0A369JS97</accession>
<dbReference type="InParanoid" id="A0A369JS97"/>
<dbReference type="Proteomes" id="UP000076154">
    <property type="component" value="Unassembled WGS sequence"/>
</dbReference>
<dbReference type="OrthoDB" id="3031569at2759"/>
<evidence type="ECO:0000313" key="2">
    <source>
        <dbReference type="Proteomes" id="UP000076154"/>
    </source>
</evidence>
<evidence type="ECO:0000313" key="1">
    <source>
        <dbReference type="EMBL" id="RDB24678.1"/>
    </source>
</evidence>